<feature type="transmembrane region" description="Helical" evidence="1">
    <location>
        <begin position="185"/>
        <end position="205"/>
    </location>
</feature>
<keyword evidence="1" id="KW-0812">Transmembrane</keyword>
<organism evidence="3 4">
    <name type="scientific">Arachnia propionica</name>
    <dbReference type="NCBI Taxonomy" id="1750"/>
    <lineage>
        <taxon>Bacteria</taxon>
        <taxon>Bacillati</taxon>
        <taxon>Actinomycetota</taxon>
        <taxon>Actinomycetes</taxon>
        <taxon>Propionibacteriales</taxon>
        <taxon>Propionibacteriaceae</taxon>
        <taxon>Arachnia</taxon>
    </lineage>
</organism>
<keyword evidence="1" id="KW-1133">Transmembrane helix</keyword>
<proteinExistence type="predicted"/>
<feature type="transmembrane region" description="Helical" evidence="1">
    <location>
        <begin position="369"/>
        <end position="389"/>
    </location>
</feature>
<reference evidence="3" key="1">
    <citation type="submission" date="2021-03" db="EMBL/GenBank/DDBJ databases">
        <title>Human Oral Microbial Genomes.</title>
        <authorList>
            <person name="Johnston C.D."/>
            <person name="Chen T."/>
            <person name="Dewhirst F.E."/>
        </authorList>
    </citation>
    <scope>NUCLEOTIDE SEQUENCE</scope>
    <source>
        <strain evidence="3">F0714</strain>
    </source>
</reference>
<keyword evidence="1" id="KW-0472">Membrane</keyword>
<feature type="transmembrane region" description="Helical" evidence="1">
    <location>
        <begin position="293"/>
        <end position="312"/>
    </location>
</feature>
<dbReference type="Gene3D" id="3.10.20.90">
    <property type="entry name" value="Phosphatidylinositol 3-kinase Catalytic Subunit, Chain A, domain 1"/>
    <property type="match status" value="1"/>
</dbReference>
<dbReference type="InterPro" id="IPR044049">
    <property type="entry name" value="EccD_transm"/>
</dbReference>
<accession>A0AB37I4C5</accession>
<evidence type="ECO:0000256" key="1">
    <source>
        <dbReference type="SAM" id="Phobius"/>
    </source>
</evidence>
<feature type="transmembrane region" description="Helical" evidence="1">
    <location>
        <begin position="318"/>
        <end position="335"/>
    </location>
</feature>
<feature type="transmembrane region" description="Helical" evidence="1">
    <location>
        <begin position="212"/>
        <end position="234"/>
    </location>
</feature>
<feature type="transmembrane region" description="Helical" evidence="1">
    <location>
        <begin position="347"/>
        <end position="363"/>
    </location>
</feature>
<dbReference type="Proteomes" id="UP000677180">
    <property type="component" value="Chromosome"/>
</dbReference>
<name>A0AB37I4C5_9ACTN</name>
<gene>
    <name evidence="3" type="ORF">J5A53_00845</name>
</gene>
<feature type="transmembrane region" description="Helical" evidence="1">
    <location>
        <begin position="138"/>
        <end position="155"/>
    </location>
</feature>
<feature type="transmembrane region" description="Helical" evidence="1">
    <location>
        <begin position="162"/>
        <end position="179"/>
    </location>
</feature>
<evidence type="ECO:0000313" key="4">
    <source>
        <dbReference type="Proteomes" id="UP000677180"/>
    </source>
</evidence>
<dbReference type="Pfam" id="PF19053">
    <property type="entry name" value="EccD"/>
    <property type="match status" value="1"/>
</dbReference>
<dbReference type="AlphaFoldDB" id="A0AB37I4C5"/>
<dbReference type="InterPro" id="IPR024962">
    <property type="entry name" value="YukD-like"/>
</dbReference>
<evidence type="ECO:0000259" key="2">
    <source>
        <dbReference type="Pfam" id="PF19053"/>
    </source>
</evidence>
<dbReference type="Pfam" id="PF08817">
    <property type="entry name" value="YukD"/>
    <property type="match status" value="1"/>
</dbReference>
<sequence>MTIDPFLRISVLGTVRNADLVVPADQPATALLPQLLGLLGEGRGPQGTYTLATALGEPIDMQRPIGELGLHDGTILRLSRETEAPPVPVISDLVDATAEHETTGRWTEVSRGWVLGACSALTMLTALVILLQVRGADALEIGIAAGGLYVISTLCRLLRKDLAWTYFAAAGVLGLWWAWQQFLAGWSPLLILLIWLAVQLAALAIHTPQRFAHLAGLAVLAIATGAWWLIHFLVNDPVRAGAVTATLALLLLGLTPRLALSVAGVFKADDAVGRGAHLALSEVAGRLDRAHQVLSVAVALLALLWALGMSPVAGAATGNVWTLGITIALIVAWTLRGRHFPLATERAAIYGATLAATATVVWSQRETIWAPLAAVGLALILAAVLFVRISDLAGAQLRRAATWLETLAVVATIPVLVGMFNLYSQLLESFR</sequence>
<protein>
    <recommendedName>
        <fullName evidence="2">EccD-like transmembrane domain-containing protein</fullName>
    </recommendedName>
</protein>
<dbReference type="RefSeq" id="WP_014847943.1">
    <property type="nucleotide sequence ID" value="NZ_CAJZDL010000019.1"/>
</dbReference>
<feature type="domain" description="EccD-like transmembrane" evidence="2">
    <location>
        <begin position="163"/>
        <end position="426"/>
    </location>
</feature>
<evidence type="ECO:0000313" key="3">
    <source>
        <dbReference type="EMBL" id="QUC11287.1"/>
    </source>
</evidence>
<feature type="transmembrane region" description="Helical" evidence="1">
    <location>
        <begin position="113"/>
        <end position="132"/>
    </location>
</feature>
<feature type="transmembrane region" description="Helical" evidence="1">
    <location>
        <begin position="240"/>
        <end position="260"/>
    </location>
</feature>
<feature type="transmembrane region" description="Helical" evidence="1">
    <location>
        <begin position="401"/>
        <end position="423"/>
    </location>
</feature>
<dbReference type="EMBL" id="CP072385">
    <property type="protein sequence ID" value="QUC11287.1"/>
    <property type="molecule type" value="Genomic_DNA"/>
</dbReference>